<dbReference type="Proteomes" id="UP001550378">
    <property type="component" value="Unassembled WGS sequence"/>
</dbReference>
<name>A0ABV2WFB8_9ACTN</name>
<dbReference type="EMBL" id="JBEXZR010000047">
    <property type="protein sequence ID" value="MEU0712053.1"/>
    <property type="molecule type" value="Genomic_DNA"/>
</dbReference>
<evidence type="ECO:0000256" key="1">
    <source>
        <dbReference type="SAM" id="MobiDB-lite"/>
    </source>
</evidence>
<evidence type="ECO:0000313" key="3">
    <source>
        <dbReference type="Proteomes" id="UP001550378"/>
    </source>
</evidence>
<sequence length="239" mass="26348">MTTMKLRAPDRATLLRLARRGPLRPRDLRRSLGAETAARRWLLGAVMPLWLGAGVADWYQHKRTRIETTAGPRESLMHSLMLAEAGVPVALGLLCEVNAGVLATSAGALGAHSATAAWDVRYADKRRRIAPVEQHIHSLLEVVPLMATSLLAVLHWDQARALTGRQQRPDFRLRLKSRDPLPPRARAGLLGAFVIFGALPYAEEMYRCWRARPTLKAQPTTDGRAAGPPRTGDAEHRDG</sequence>
<protein>
    <submittedName>
        <fullName evidence="2">Diguanylate cyclase</fullName>
    </submittedName>
</protein>
<accession>A0ABV2WFB8</accession>
<evidence type="ECO:0000313" key="2">
    <source>
        <dbReference type="EMBL" id="MEU0712053.1"/>
    </source>
</evidence>
<dbReference type="RefSeq" id="WP_260824195.1">
    <property type="nucleotide sequence ID" value="NZ_JBEXZP010000454.1"/>
</dbReference>
<proteinExistence type="predicted"/>
<keyword evidence="3" id="KW-1185">Reference proteome</keyword>
<reference evidence="2 3" key="1">
    <citation type="submission" date="2024-06" db="EMBL/GenBank/DDBJ databases">
        <title>The Natural Products Discovery Center: Release of the First 8490 Sequenced Strains for Exploring Actinobacteria Biosynthetic Diversity.</title>
        <authorList>
            <person name="Kalkreuter E."/>
            <person name="Kautsar S.A."/>
            <person name="Yang D."/>
            <person name="Bader C.D."/>
            <person name="Teijaro C.N."/>
            <person name="Fluegel L."/>
            <person name="Davis C.M."/>
            <person name="Simpson J.R."/>
            <person name="Lauterbach L."/>
            <person name="Steele A.D."/>
            <person name="Gui C."/>
            <person name="Meng S."/>
            <person name="Li G."/>
            <person name="Viehrig K."/>
            <person name="Ye F."/>
            <person name="Su P."/>
            <person name="Kiefer A.F."/>
            <person name="Nichols A."/>
            <person name="Cepeda A.J."/>
            <person name="Yan W."/>
            <person name="Fan B."/>
            <person name="Jiang Y."/>
            <person name="Adhikari A."/>
            <person name="Zheng C.-J."/>
            <person name="Schuster L."/>
            <person name="Cowan T.M."/>
            <person name="Smanski M.J."/>
            <person name="Chevrette M.G."/>
            <person name="De Carvalho L.P.S."/>
            <person name="Shen B."/>
        </authorList>
    </citation>
    <scope>NUCLEOTIDE SEQUENCE [LARGE SCALE GENOMIC DNA]</scope>
    <source>
        <strain evidence="2 3">NPDC006337</strain>
    </source>
</reference>
<feature type="region of interest" description="Disordered" evidence="1">
    <location>
        <begin position="217"/>
        <end position="239"/>
    </location>
</feature>
<comment type="caution">
    <text evidence="2">The sequence shown here is derived from an EMBL/GenBank/DDBJ whole genome shotgun (WGS) entry which is preliminary data.</text>
</comment>
<gene>
    <name evidence="2" type="ORF">ABZ508_32290</name>
</gene>
<organism evidence="2 3">
    <name type="scientific">Streptomyces lavendulocolor</name>
    <dbReference type="NCBI Taxonomy" id="67316"/>
    <lineage>
        <taxon>Bacteria</taxon>
        <taxon>Bacillati</taxon>
        <taxon>Actinomycetota</taxon>
        <taxon>Actinomycetes</taxon>
        <taxon>Kitasatosporales</taxon>
        <taxon>Streptomycetaceae</taxon>
        <taxon>Streptomyces</taxon>
    </lineage>
</organism>